<evidence type="ECO:0000256" key="1">
    <source>
        <dbReference type="SAM" id="Phobius"/>
    </source>
</evidence>
<dbReference type="Proteomes" id="UP000218899">
    <property type="component" value="Chromosome"/>
</dbReference>
<keyword evidence="1" id="KW-1133">Transmembrane helix</keyword>
<dbReference type="AlphaFoldDB" id="A0A1B4V805"/>
<keyword evidence="1" id="KW-0472">Membrane</keyword>
<dbReference type="RefSeq" id="WP_096461249.1">
    <property type="nucleotide sequence ID" value="NZ_AP014936.1"/>
</dbReference>
<dbReference type="Pfam" id="PF04143">
    <property type="entry name" value="Sulf_transp"/>
    <property type="match status" value="1"/>
</dbReference>
<dbReference type="InterPro" id="IPR007272">
    <property type="entry name" value="Sulf_transp_TsuA/YedE"/>
</dbReference>
<dbReference type="KEGG" id="sva:SVA_2222"/>
<accession>A0A1B4V805</accession>
<name>A0A1B4V805_9GAMM</name>
<keyword evidence="1" id="KW-0812">Transmembrane</keyword>
<evidence type="ECO:0000313" key="2">
    <source>
        <dbReference type="EMBL" id="BAU48772.1"/>
    </source>
</evidence>
<reference evidence="2 3" key="1">
    <citation type="submission" date="2015-08" db="EMBL/GenBank/DDBJ databases">
        <title>Complete genome sequence of Sulfurifustis variabilis.</title>
        <authorList>
            <person name="Miura A."/>
            <person name="Kojima H."/>
            <person name="Fukui M."/>
        </authorList>
    </citation>
    <scope>NUCLEOTIDE SEQUENCE [LARGE SCALE GENOMIC DNA]</scope>
    <source>
        <strain evidence="3">skN76</strain>
    </source>
</reference>
<organism evidence="2 3">
    <name type="scientific">Sulfurifustis variabilis</name>
    <dbReference type="NCBI Taxonomy" id="1675686"/>
    <lineage>
        <taxon>Bacteria</taxon>
        <taxon>Pseudomonadati</taxon>
        <taxon>Pseudomonadota</taxon>
        <taxon>Gammaproteobacteria</taxon>
        <taxon>Acidiferrobacterales</taxon>
        <taxon>Acidiferrobacteraceae</taxon>
        <taxon>Sulfurifustis</taxon>
    </lineage>
</organism>
<dbReference type="EMBL" id="AP014936">
    <property type="protein sequence ID" value="BAU48772.1"/>
    <property type="molecule type" value="Genomic_DNA"/>
</dbReference>
<keyword evidence="3" id="KW-1185">Reference proteome</keyword>
<feature type="transmembrane region" description="Helical" evidence="1">
    <location>
        <begin position="107"/>
        <end position="124"/>
    </location>
</feature>
<feature type="transmembrane region" description="Helical" evidence="1">
    <location>
        <begin position="79"/>
        <end position="101"/>
    </location>
</feature>
<proteinExistence type="predicted"/>
<protein>
    <submittedName>
        <fullName evidence="2">Uncharacterized protein</fullName>
    </submittedName>
</protein>
<sequence>MKLTAPTYHVVFGFFGLILGFSLTRIGFADYGEVHKMFAFVDLRLFLTFVGAVVMTMIGYAIVAHNAAMPRKPLHRGTIAGGVLFGAGWAVTGACPAVALVQLGAGYLPGLATAIGIALGVWSYRRVHARYFRWDTGACQM</sequence>
<dbReference type="OrthoDB" id="9790409at2"/>
<feature type="transmembrane region" description="Helical" evidence="1">
    <location>
        <begin position="45"/>
        <end position="67"/>
    </location>
</feature>
<gene>
    <name evidence="2" type="ORF">SVA_2222</name>
</gene>
<evidence type="ECO:0000313" key="3">
    <source>
        <dbReference type="Proteomes" id="UP000218899"/>
    </source>
</evidence>